<evidence type="ECO:0000313" key="4">
    <source>
        <dbReference type="Proteomes" id="UP001595925"/>
    </source>
</evidence>
<dbReference type="EMBL" id="JBHSJG010000036">
    <property type="protein sequence ID" value="MFC4988015.1"/>
    <property type="molecule type" value="Genomic_DNA"/>
</dbReference>
<dbReference type="AlphaFoldDB" id="A0ABD5QED8"/>
<accession>A0ABD5QED8</accession>
<keyword evidence="2" id="KW-0812">Transmembrane</keyword>
<keyword evidence="2" id="KW-1133">Transmembrane helix</keyword>
<proteinExistence type="predicted"/>
<dbReference type="NCBIfam" id="TIGR04088">
    <property type="entry name" value="cognate_SipW"/>
    <property type="match status" value="1"/>
</dbReference>
<gene>
    <name evidence="3" type="ORF">ACFPFO_09670</name>
</gene>
<protein>
    <submittedName>
        <fullName evidence="3">SipW-dependent-type signal peptide-containing protein</fullName>
    </submittedName>
</protein>
<evidence type="ECO:0000256" key="1">
    <source>
        <dbReference type="SAM" id="MobiDB-lite"/>
    </source>
</evidence>
<organism evidence="3 4">
    <name type="scientific">Saliphagus infecundisoli</name>
    <dbReference type="NCBI Taxonomy" id="1849069"/>
    <lineage>
        <taxon>Archaea</taxon>
        <taxon>Methanobacteriati</taxon>
        <taxon>Methanobacteriota</taxon>
        <taxon>Stenosarchaea group</taxon>
        <taxon>Halobacteria</taxon>
        <taxon>Halobacteriales</taxon>
        <taxon>Natrialbaceae</taxon>
        <taxon>Saliphagus</taxon>
    </lineage>
</organism>
<comment type="caution">
    <text evidence="3">The sequence shown here is derived from an EMBL/GenBank/DDBJ whole genome shotgun (WGS) entry which is preliminary data.</text>
</comment>
<evidence type="ECO:0000313" key="3">
    <source>
        <dbReference type="EMBL" id="MFC4988015.1"/>
    </source>
</evidence>
<dbReference type="RefSeq" id="WP_224826964.1">
    <property type="nucleotide sequence ID" value="NZ_JAIVEF010000001.1"/>
</dbReference>
<evidence type="ECO:0000256" key="2">
    <source>
        <dbReference type="SAM" id="Phobius"/>
    </source>
</evidence>
<dbReference type="Proteomes" id="UP001595925">
    <property type="component" value="Unassembled WGS sequence"/>
</dbReference>
<sequence>MIDGDGPSRREILAGASGLGVFGAVGGAGTYAVLNDSEEFPGSSIAAGELGLAIDCQGGGCETDGNAVSVSFGGIEPGDTGTRTIELTVEGNAARLWLRTACPPASDPLGDALAVTLSDDEGCGGTGELFSGSLTDLRREFADGISLSEGCLDPGDTRCLTLEWNFSEEDVEGLVGLSAELELEFVAEQCRHTDGTENPFGESGDCSEPPCPDCVELGRADVEPDSVSPGDRFSLGSGYEIKFLSVTNKGDGETVCGAIRLLREGSEAAAPAICKVVVRGGPPDHAGGSGRKSQRGSGPASGAKEFEIDPPATRTRGEVCTGQREGGNSGKVFRPAISNVMVHICQGESQ</sequence>
<feature type="transmembrane region" description="Helical" evidence="2">
    <location>
        <begin position="12"/>
        <end position="34"/>
    </location>
</feature>
<keyword evidence="4" id="KW-1185">Reference proteome</keyword>
<feature type="region of interest" description="Disordered" evidence="1">
    <location>
        <begin position="281"/>
        <end position="332"/>
    </location>
</feature>
<reference evidence="3 4" key="1">
    <citation type="journal article" date="2019" name="Int. J. Syst. Evol. Microbiol.">
        <title>The Global Catalogue of Microorganisms (GCM) 10K type strain sequencing project: providing services to taxonomists for standard genome sequencing and annotation.</title>
        <authorList>
            <consortium name="The Broad Institute Genomics Platform"/>
            <consortium name="The Broad Institute Genome Sequencing Center for Infectious Disease"/>
            <person name="Wu L."/>
            <person name="Ma J."/>
        </authorList>
    </citation>
    <scope>NUCLEOTIDE SEQUENCE [LARGE SCALE GENOMIC DNA]</scope>
    <source>
        <strain evidence="3 4">CGMCC 1.15824</strain>
    </source>
</reference>
<keyword evidence="2" id="KW-0472">Membrane</keyword>
<dbReference type="InterPro" id="IPR023833">
    <property type="entry name" value="Signal_pept_SipW-depend-type"/>
</dbReference>
<name>A0ABD5QED8_9EURY</name>